<keyword evidence="3" id="KW-0862">Zinc</keyword>
<feature type="compositionally biased region" description="Pro residues" evidence="6">
    <location>
        <begin position="566"/>
        <end position="582"/>
    </location>
</feature>
<feature type="region of interest" description="Disordered" evidence="6">
    <location>
        <begin position="561"/>
        <end position="629"/>
    </location>
</feature>
<dbReference type="Pfam" id="PF09311">
    <property type="entry name" value="Rab5-bind"/>
    <property type="match status" value="1"/>
</dbReference>
<name>A0A0X3PJ27_SCHSO</name>
<keyword evidence="1" id="KW-0479">Metal-binding</keyword>
<dbReference type="AlphaFoldDB" id="A0A0X3PJ27"/>
<dbReference type="InterPro" id="IPR011011">
    <property type="entry name" value="Znf_FYVE_PHD"/>
</dbReference>
<keyword evidence="2 4" id="KW-0863">Zinc-finger</keyword>
<dbReference type="EMBL" id="GEEE01015969">
    <property type="protein sequence ID" value="JAP47256.1"/>
    <property type="molecule type" value="Transcribed_RNA"/>
</dbReference>
<feature type="compositionally biased region" description="Polar residues" evidence="6">
    <location>
        <begin position="115"/>
        <end position="128"/>
    </location>
</feature>
<feature type="coiled-coil region" evidence="5">
    <location>
        <begin position="379"/>
        <end position="413"/>
    </location>
</feature>
<dbReference type="SUPFAM" id="SSF103652">
    <property type="entry name" value="G protein-binding domain"/>
    <property type="match status" value="1"/>
</dbReference>
<dbReference type="PANTHER" id="PTHR31179">
    <property type="entry name" value="RAB GTPASE-BINDING EFFECTOR PROTEIN"/>
    <property type="match status" value="1"/>
</dbReference>
<feature type="compositionally biased region" description="Polar residues" evidence="6">
    <location>
        <begin position="57"/>
        <end position="66"/>
    </location>
</feature>
<feature type="coiled-coil region" evidence="5">
    <location>
        <begin position="309"/>
        <end position="343"/>
    </location>
</feature>
<dbReference type="Pfam" id="PF01363">
    <property type="entry name" value="FYVE"/>
    <property type="match status" value="1"/>
</dbReference>
<reference evidence="8" key="1">
    <citation type="submission" date="2016-01" db="EMBL/GenBank/DDBJ databases">
        <title>Reference transcriptome for the parasite Schistocephalus solidus: insights into the molecular evolution of parasitism.</title>
        <authorList>
            <person name="Hebert F.O."/>
            <person name="Grambauer S."/>
            <person name="Barber I."/>
            <person name="Landry C.R."/>
            <person name="Aubin-Horth N."/>
        </authorList>
    </citation>
    <scope>NUCLEOTIDE SEQUENCE</scope>
</reference>
<dbReference type="Gene3D" id="1.20.5.730">
    <property type="entry name" value="Single helix bin"/>
    <property type="match status" value="1"/>
</dbReference>
<dbReference type="Gene3D" id="3.30.40.10">
    <property type="entry name" value="Zinc/RING finger domain, C3HC4 (zinc finger)"/>
    <property type="match status" value="1"/>
</dbReference>
<dbReference type="GO" id="GO:0005096">
    <property type="term" value="F:GTPase activator activity"/>
    <property type="evidence" value="ECO:0007669"/>
    <property type="project" value="InterPro"/>
</dbReference>
<keyword evidence="5" id="KW-0175">Coiled coil</keyword>
<proteinExistence type="predicted"/>
<dbReference type="PANTHER" id="PTHR31179:SF7">
    <property type="entry name" value="FYVE-TYPE DOMAIN-CONTAINING PROTEIN"/>
    <property type="match status" value="1"/>
</dbReference>
<dbReference type="InterPro" id="IPR015390">
    <property type="entry name" value="Rabaptin_Rab5-bd_dom"/>
</dbReference>
<dbReference type="GO" id="GO:0008270">
    <property type="term" value="F:zinc ion binding"/>
    <property type="evidence" value="ECO:0007669"/>
    <property type="project" value="UniProtKB-KW"/>
</dbReference>
<dbReference type="PROSITE" id="PS50178">
    <property type="entry name" value="ZF_FYVE"/>
    <property type="match status" value="1"/>
</dbReference>
<evidence type="ECO:0000256" key="2">
    <source>
        <dbReference type="ARBA" id="ARBA00022771"/>
    </source>
</evidence>
<feature type="coiled-coil region" evidence="5">
    <location>
        <begin position="207"/>
        <end position="259"/>
    </location>
</feature>
<feature type="domain" description="FYVE-type" evidence="7">
    <location>
        <begin position="450"/>
        <end position="513"/>
    </location>
</feature>
<protein>
    <recommendedName>
        <fullName evidence="7">FYVE-type domain-containing protein</fullName>
    </recommendedName>
</protein>
<dbReference type="InterPro" id="IPR013083">
    <property type="entry name" value="Znf_RING/FYVE/PHD"/>
</dbReference>
<sequence length="629" mass="69106">LHRLPAGHSEIPAEELTDLLQVVIFLVIAAATPCPMLPNNLTFRSKDNSRAADVEGSGNSTSSSAVESDDASPEYPRPSGPQGTPSKAERHRHSGSASDPGDFTASQLDPYGDGTPQSRRGTVGSAGSATPALDGHKASPSRLLPEAVEPCEKCKNLEDQLRALHNEHTSTSNRLNATLAELHSVKKSTEELETRLKAERTLFEEKTAGFEEKLEQLSSRMEALLKNYQGYRRATEAEFTRLTREREAAQMEMLEVEEHYQILLGKRRDAAAEMAAPIDLPSNKTDLELYTLQMREDMLSLNVARQELLRRLNDQTESHRVQLAEERRQRIQAETALRQHTVESREKIDQLIRANEAYTQSAAARAATERAAEHAAMESKLAKARVQELEGALANANEEIVNLRHKVSTLRTDLADSEKTQKDFVVLSQHLQVQLEKQRAQNEEVRWQDPEDVSHCASCETTFPAGNAGLRLKTNCKHCGKIFCPDCLSKQVPPQGQRSKPALVCDLCHTLLVNEAAPYFSRGSFSANKIKLPVSPSPASPSSTERLHNRLLDLVQPHRTAAPPEAAAPPAPPRPVRPPPYRPRGSAVSLPETAATAASPAAVSQTLRSSPVLTPTAAFTKREELSPSQ</sequence>
<evidence type="ECO:0000259" key="7">
    <source>
        <dbReference type="PROSITE" id="PS50178"/>
    </source>
</evidence>
<feature type="region of interest" description="Disordered" evidence="6">
    <location>
        <begin position="48"/>
        <end position="140"/>
    </location>
</feature>
<evidence type="ECO:0000313" key="8">
    <source>
        <dbReference type="EMBL" id="JAP47256.1"/>
    </source>
</evidence>
<feature type="non-terminal residue" evidence="8">
    <location>
        <position position="1"/>
    </location>
</feature>
<evidence type="ECO:0000256" key="4">
    <source>
        <dbReference type="PROSITE-ProRule" id="PRU00091"/>
    </source>
</evidence>
<organism evidence="8">
    <name type="scientific">Schistocephalus solidus</name>
    <name type="common">Tapeworm</name>
    <dbReference type="NCBI Taxonomy" id="70667"/>
    <lineage>
        <taxon>Eukaryota</taxon>
        <taxon>Metazoa</taxon>
        <taxon>Spiralia</taxon>
        <taxon>Lophotrochozoa</taxon>
        <taxon>Platyhelminthes</taxon>
        <taxon>Cestoda</taxon>
        <taxon>Eucestoda</taxon>
        <taxon>Diphyllobothriidea</taxon>
        <taxon>Diphyllobothriidae</taxon>
        <taxon>Schistocephalus</taxon>
    </lineage>
</organism>
<evidence type="ECO:0000256" key="6">
    <source>
        <dbReference type="SAM" id="MobiDB-lite"/>
    </source>
</evidence>
<dbReference type="GO" id="GO:0006897">
    <property type="term" value="P:endocytosis"/>
    <property type="evidence" value="ECO:0007669"/>
    <property type="project" value="InterPro"/>
</dbReference>
<evidence type="ECO:0000256" key="5">
    <source>
        <dbReference type="SAM" id="Coils"/>
    </source>
</evidence>
<feature type="compositionally biased region" description="Polar residues" evidence="6">
    <location>
        <begin position="603"/>
        <end position="613"/>
    </location>
</feature>
<dbReference type="SUPFAM" id="SSF57903">
    <property type="entry name" value="FYVE/PHD zinc finger"/>
    <property type="match status" value="1"/>
</dbReference>
<gene>
    <name evidence="8" type="ORF">TR113481</name>
</gene>
<dbReference type="InterPro" id="IPR017455">
    <property type="entry name" value="Znf_FYVE-rel"/>
</dbReference>
<feature type="compositionally biased region" description="Low complexity" evidence="6">
    <location>
        <begin position="593"/>
        <end position="602"/>
    </location>
</feature>
<feature type="compositionally biased region" description="Basic and acidic residues" evidence="6">
    <location>
        <begin position="620"/>
        <end position="629"/>
    </location>
</feature>
<dbReference type="InterPro" id="IPR003914">
    <property type="entry name" value="Rabaptin"/>
</dbReference>
<evidence type="ECO:0000256" key="1">
    <source>
        <dbReference type="ARBA" id="ARBA00022723"/>
    </source>
</evidence>
<evidence type="ECO:0000256" key="3">
    <source>
        <dbReference type="ARBA" id="ARBA00022833"/>
    </source>
</evidence>
<dbReference type="SMART" id="SM00064">
    <property type="entry name" value="FYVE"/>
    <property type="match status" value="1"/>
</dbReference>
<accession>A0A0X3PJ27</accession>
<dbReference type="InterPro" id="IPR000306">
    <property type="entry name" value="Znf_FYVE"/>
</dbReference>